<dbReference type="SUPFAM" id="SSF56784">
    <property type="entry name" value="HAD-like"/>
    <property type="match status" value="1"/>
</dbReference>
<gene>
    <name evidence="2" type="ORF">GCM10008908_23100</name>
</gene>
<dbReference type="Gene3D" id="3.40.50.1000">
    <property type="entry name" value="HAD superfamily/HAD-like"/>
    <property type="match status" value="1"/>
</dbReference>
<dbReference type="InterPro" id="IPR036412">
    <property type="entry name" value="HAD-like_sf"/>
</dbReference>
<proteinExistence type="predicted"/>
<protein>
    <recommendedName>
        <fullName evidence="4">HAD family hydrolase</fullName>
    </recommendedName>
</protein>
<dbReference type="InterPro" id="IPR051540">
    <property type="entry name" value="S-2-haloacid_dehalogenase"/>
</dbReference>
<dbReference type="RefSeq" id="WP_343826558.1">
    <property type="nucleotide sequence ID" value="NZ_BAAACI010000006.1"/>
</dbReference>
<dbReference type="Gene3D" id="1.10.150.240">
    <property type="entry name" value="Putative phosphatase, domain 2"/>
    <property type="match status" value="1"/>
</dbReference>
<comment type="caution">
    <text evidence="2">The sequence shown here is derived from an EMBL/GenBank/DDBJ whole genome shotgun (WGS) entry which is preliminary data.</text>
</comment>
<dbReference type="NCBIfam" id="TIGR01549">
    <property type="entry name" value="HAD-SF-IA-v1"/>
    <property type="match status" value="1"/>
</dbReference>
<dbReference type="SFLD" id="SFLDS00003">
    <property type="entry name" value="Haloacid_Dehalogenase"/>
    <property type="match status" value="1"/>
</dbReference>
<dbReference type="SFLD" id="SFLDG01129">
    <property type="entry name" value="C1.5:_HAD__Beta-PGM__Phosphata"/>
    <property type="match status" value="1"/>
</dbReference>
<evidence type="ECO:0000256" key="1">
    <source>
        <dbReference type="ARBA" id="ARBA00022801"/>
    </source>
</evidence>
<dbReference type="InterPro" id="IPR023198">
    <property type="entry name" value="PGP-like_dom2"/>
</dbReference>
<dbReference type="Proteomes" id="UP001501047">
    <property type="component" value="Unassembled WGS sequence"/>
</dbReference>
<sequence>MSKLIFWDFQGTLAHNEWMISKALYKVLCKYEPYTEVSIEDLKKISLLGFPWQQHEKEYMHLTSSDAWWKHAEDILIRGYKQLNVSEEKAIIYSKEIRSVISRGESFQLYGDTIEVLQYFMEKDYSNVILSNHIPELPKIVDELGLSPYIIDCISSANVGYEKPNPKIYYYALEKYCGYKDIWMVGDSILADVRGPEYVGIKAVLVRNKIEENIRYYSKDLLGVKKIIV</sequence>
<evidence type="ECO:0008006" key="4">
    <source>
        <dbReference type="Google" id="ProtNLM"/>
    </source>
</evidence>
<organism evidence="2 3">
    <name type="scientific">Clostridium subterminale</name>
    <dbReference type="NCBI Taxonomy" id="1550"/>
    <lineage>
        <taxon>Bacteria</taxon>
        <taxon>Bacillati</taxon>
        <taxon>Bacillota</taxon>
        <taxon>Clostridia</taxon>
        <taxon>Eubacteriales</taxon>
        <taxon>Clostridiaceae</taxon>
        <taxon>Clostridium</taxon>
    </lineage>
</organism>
<evidence type="ECO:0000313" key="3">
    <source>
        <dbReference type="Proteomes" id="UP001501047"/>
    </source>
</evidence>
<name>A0ABN1KRW4_CLOSU</name>
<dbReference type="PANTHER" id="PTHR43316:SF3">
    <property type="entry name" value="HALOACID DEHALOGENASE, TYPE II (AFU_ORTHOLOGUE AFUA_2G07750)-RELATED"/>
    <property type="match status" value="1"/>
</dbReference>
<keyword evidence="1" id="KW-0378">Hydrolase</keyword>
<evidence type="ECO:0000313" key="2">
    <source>
        <dbReference type="EMBL" id="GAA0774011.1"/>
    </source>
</evidence>
<reference evidence="2 3" key="1">
    <citation type="journal article" date="2019" name="Int. J. Syst. Evol. Microbiol.">
        <title>The Global Catalogue of Microorganisms (GCM) 10K type strain sequencing project: providing services to taxonomists for standard genome sequencing and annotation.</title>
        <authorList>
            <consortium name="The Broad Institute Genomics Platform"/>
            <consortium name="The Broad Institute Genome Sequencing Center for Infectious Disease"/>
            <person name="Wu L."/>
            <person name="Ma J."/>
        </authorList>
    </citation>
    <scope>NUCLEOTIDE SEQUENCE [LARGE SCALE GENOMIC DNA]</scope>
    <source>
        <strain evidence="2 3">JCM 1417</strain>
    </source>
</reference>
<keyword evidence="3" id="KW-1185">Reference proteome</keyword>
<dbReference type="InterPro" id="IPR006439">
    <property type="entry name" value="HAD-SF_hydro_IA"/>
</dbReference>
<dbReference type="Pfam" id="PF00702">
    <property type="entry name" value="Hydrolase"/>
    <property type="match status" value="1"/>
</dbReference>
<dbReference type="InterPro" id="IPR023214">
    <property type="entry name" value="HAD_sf"/>
</dbReference>
<accession>A0ABN1KRW4</accession>
<dbReference type="PANTHER" id="PTHR43316">
    <property type="entry name" value="HYDROLASE, HALOACID DELAHOGENASE-RELATED"/>
    <property type="match status" value="1"/>
</dbReference>
<dbReference type="EMBL" id="BAAACI010000006">
    <property type="protein sequence ID" value="GAA0774011.1"/>
    <property type="molecule type" value="Genomic_DNA"/>
</dbReference>